<dbReference type="InterPro" id="IPR008271">
    <property type="entry name" value="Ser/Thr_kinase_AS"/>
</dbReference>
<dbReference type="SMART" id="SM00091">
    <property type="entry name" value="PAS"/>
    <property type="match status" value="3"/>
</dbReference>
<dbReference type="Gene3D" id="1.10.510.10">
    <property type="entry name" value="Transferase(Phosphotransferase) domain 1"/>
    <property type="match status" value="1"/>
</dbReference>
<feature type="region of interest" description="Disordered" evidence="10">
    <location>
        <begin position="567"/>
        <end position="600"/>
    </location>
</feature>
<comment type="catalytic activity">
    <reaction evidence="7">
        <text>L-threonyl-[protein] + ATP = O-phospho-L-threonyl-[protein] + ADP + H(+)</text>
        <dbReference type="Rhea" id="RHEA:46608"/>
        <dbReference type="Rhea" id="RHEA-COMP:11060"/>
        <dbReference type="Rhea" id="RHEA-COMP:11605"/>
        <dbReference type="ChEBI" id="CHEBI:15378"/>
        <dbReference type="ChEBI" id="CHEBI:30013"/>
        <dbReference type="ChEBI" id="CHEBI:30616"/>
        <dbReference type="ChEBI" id="CHEBI:61977"/>
        <dbReference type="ChEBI" id="CHEBI:456216"/>
        <dbReference type="EC" id="2.7.11.1"/>
    </reaction>
</comment>
<dbReference type="PROSITE" id="PS00108">
    <property type="entry name" value="PROTEIN_KINASE_ST"/>
    <property type="match status" value="1"/>
</dbReference>
<comment type="catalytic activity">
    <reaction evidence="8">
        <text>L-seryl-[protein] + ATP = O-phospho-L-seryl-[protein] + ADP + H(+)</text>
        <dbReference type="Rhea" id="RHEA:17989"/>
        <dbReference type="Rhea" id="RHEA-COMP:9863"/>
        <dbReference type="Rhea" id="RHEA-COMP:11604"/>
        <dbReference type="ChEBI" id="CHEBI:15378"/>
        <dbReference type="ChEBI" id="CHEBI:29999"/>
        <dbReference type="ChEBI" id="CHEBI:30616"/>
        <dbReference type="ChEBI" id="CHEBI:83421"/>
        <dbReference type="ChEBI" id="CHEBI:456216"/>
        <dbReference type="EC" id="2.7.11.1"/>
    </reaction>
</comment>
<gene>
    <name evidence="13" type="ORF">HHUSO_G20835</name>
</gene>
<keyword evidence="4 9" id="KW-0547">Nucleotide-binding</keyword>
<dbReference type="SUPFAM" id="SSF56112">
    <property type="entry name" value="Protein kinase-like (PK-like)"/>
    <property type="match status" value="1"/>
</dbReference>
<evidence type="ECO:0000259" key="12">
    <source>
        <dbReference type="PROSITE" id="PS50112"/>
    </source>
</evidence>
<dbReference type="SUPFAM" id="SSF55785">
    <property type="entry name" value="PYP-like sensor domain (PAS domain)"/>
    <property type="match status" value="1"/>
</dbReference>
<evidence type="ECO:0000256" key="2">
    <source>
        <dbReference type="ARBA" id="ARBA00022527"/>
    </source>
</evidence>
<dbReference type="Pfam" id="PF00069">
    <property type="entry name" value="Pkinase"/>
    <property type="match status" value="1"/>
</dbReference>
<dbReference type="PROSITE" id="PS00107">
    <property type="entry name" value="PROTEIN_KINASE_ATP"/>
    <property type="match status" value="1"/>
</dbReference>
<dbReference type="InterPro" id="IPR000719">
    <property type="entry name" value="Prot_kinase_dom"/>
</dbReference>
<dbReference type="InterPro" id="IPR017441">
    <property type="entry name" value="Protein_kinase_ATP_BS"/>
</dbReference>
<evidence type="ECO:0000256" key="9">
    <source>
        <dbReference type="PROSITE-ProRule" id="PRU10141"/>
    </source>
</evidence>
<keyword evidence="14" id="KW-1185">Reference proteome</keyword>
<proteinExistence type="predicted"/>
<dbReference type="Pfam" id="PF13426">
    <property type="entry name" value="PAS_9"/>
    <property type="match status" value="2"/>
</dbReference>
<feature type="binding site" evidence="9">
    <location>
        <position position="1078"/>
    </location>
    <ligand>
        <name>ATP</name>
        <dbReference type="ChEBI" id="CHEBI:30616"/>
    </ligand>
</feature>
<keyword evidence="6 9" id="KW-0067">ATP-binding</keyword>
<name>A0ABR0Z148_HUSHU</name>
<dbReference type="InterPro" id="IPR011009">
    <property type="entry name" value="Kinase-like_dom_sf"/>
</dbReference>
<dbReference type="NCBIfam" id="TIGR00229">
    <property type="entry name" value="sensory_box"/>
    <property type="match status" value="1"/>
</dbReference>
<dbReference type="InterPro" id="IPR035965">
    <property type="entry name" value="PAS-like_dom_sf"/>
</dbReference>
<dbReference type="PANTHER" id="PTHR24346">
    <property type="entry name" value="MAP/MICROTUBULE AFFINITY-REGULATING KINASE"/>
    <property type="match status" value="1"/>
</dbReference>
<protein>
    <recommendedName>
        <fullName evidence="1">non-specific serine/threonine protein kinase</fullName>
        <ecNumber evidence="1">2.7.11.1</ecNumber>
    </recommendedName>
</protein>
<evidence type="ECO:0000313" key="14">
    <source>
        <dbReference type="Proteomes" id="UP001369086"/>
    </source>
</evidence>
<dbReference type="GO" id="GO:0016301">
    <property type="term" value="F:kinase activity"/>
    <property type="evidence" value="ECO:0007669"/>
    <property type="project" value="UniProtKB-KW"/>
</dbReference>
<evidence type="ECO:0000313" key="13">
    <source>
        <dbReference type="EMBL" id="KAK6478506.1"/>
    </source>
</evidence>
<feature type="domain" description="Protein kinase" evidence="11">
    <location>
        <begin position="1045"/>
        <end position="1297"/>
    </location>
</feature>
<reference evidence="13 14" key="1">
    <citation type="submission" date="2021-05" db="EMBL/GenBank/DDBJ databases">
        <authorList>
            <person name="Zahm M."/>
            <person name="Klopp C."/>
            <person name="Cabau C."/>
            <person name="Kuhl H."/>
            <person name="Suciu R."/>
            <person name="Ciorpac M."/>
            <person name="Holostenco D."/>
            <person name="Gessner J."/>
            <person name="Wuertz S."/>
            <person name="Hohne C."/>
            <person name="Stock M."/>
            <person name="Gislard M."/>
            <person name="Lluch J."/>
            <person name="Milhes M."/>
            <person name="Lampietro C."/>
            <person name="Lopez Roques C."/>
            <person name="Donnadieu C."/>
            <person name="Du K."/>
            <person name="Schartl M."/>
            <person name="Guiguen Y."/>
        </authorList>
    </citation>
    <scope>NUCLEOTIDE SEQUENCE [LARGE SCALE GENOMIC DNA]</scope>
    <source>
        <strain evidence="13">Hh-F2</strain>
        <tissue evidence="13">Blood</tissue>
    </source>
</reference>
<accession>A0ABR0Z148</accession>
<dbReference type="SMART" id="SM00220">
    <property type="entry name" value="S_TKc"/>
    <property type="match status" value="1"/>
</dbReference>
<evidence type="ECO:0000256" key="7">
    <source>
        <dbReference type="ARBA" id="ARBA00047899"/>
    </source>
</evidence>
<evidence type="ECO:0000256" key="8">
    <source>
        <dbReference type="ARBA" id="ARBA00048679"/>
    </source>
</evidence>
<feature type="region of interest" description="Disordered" evidence="10">
    <location>
        <begin position="1336"/>
        <end position="1361"/>
    </location>
</feature>
<keyword evidence="2" id="KW-0723">Serine/threonine-protein kinase</keyword>
<feature type="region of interest" description="Disordered" evidence="10">
    <location>
        <begin position="684"/>
        <end position="730"/>
    </location>
</feature>
<evidence type="ECO:0000256" key="1">
    <source>
        <dbReference type="ARBA" id="ARBA00012513"/>
    </source>
</evidence>
<dbReference type="InterPro" id="IPR000014">
    <property type="entry name" value="PAS"/>
</dbReference>
<dbReference type="Proteomes" id="UP001369086">
    <property type="component" value="Unassembled WGS sequence"/>
</dbReference>
<dbReference type="CDD" id="cd00130">
    <property type="entry name" value="PAS"/>
    <property type="match status" value="2"/>
</dbReference>
<keyword evidence="5 13" id="KW-0418">Kinase</keyword>
<evidence type="ECO:0000256" key="5">
    <source>
        <dbReference type="ARBA" id="ARBA00022777"/>
    </source>
</evidence>
<evidence type="ECO:0000259" key="11">
    <source>
        <dbReference type="PROSITE" id="PS50011"/>
    </source>
</evidence>
<evidence type="ECO:0000256" key="4">
    <source>
        <dbReference type="ARBA" id="ARBA00022741"/>
    </source>
</evidence>
<dbReference type="EMBL" id="JAHFZB010000019">
    <property type="protein sequence ID" value="KAK6478506.1"/>
    <property type="molecule type" value="Genomic_DNA"/>
</dbReference>
<evidence type="ECO:0000256" key="3">
    <source>
        <dbReference type="ARBA" id="ARBA00022679"/>
    </source>
</evidence>
<feature type="region of interest" description="Disordered" evidence="10">
    <location>
        <begin position="911"/>
        <end position="935"/>
    </location>
</feature>
<evidence type="ECO:0000256" key="6">
    <source>
        <dbReference type="ARBA" id="ARBA00022840"/>
    </source>
</evidence>
<dbReference type="PROSITE" id="PS50112">
    <property type="entry name" value="PAS"/>
    <property type="match status" value="1"/>
</dbReference>
<feature type="domain" description="PAS" evidence="12">
    <location>
        <begin position="154"/>
        <end position="209"/>
    </location>
</feature>
<evidence type="ECO:0000256" key="10">
    <source>
        <dbReference type="SAM" id="MobiDB-lite"/>
    </source>
</evidence>
<organism evidence="13 14">
    <name type="scientific">Huso huso</name>
    <name type="common">Beluga</name>
    <name type="synonym">Acipenser huso</name>
    <dbReference type="NCBI Taxonomy" id="61971"/>
    <lineage>
        <taxon>Eukaryota</taxon>
        <taxon>Metazoa</taxon>
        <taxon>Chordata</taxon>
        <taxon>Craniata</taxon>
        <taxon>Vertebrata</taxon>
        <taxon>Euteleostomi</taxon>
        <taxon>Actinopterygii</taxon>
        <taxon>Chondrostei</taxon>
        <taxon>Acipenseriformes</taxon>
        <taxon>Acipenseridae</taxon>
        <taxon>Huso</taxon>
    </lineage>
</organism>
<dbReference type="PANTHER" id="PTHR24346:SF51">
    <property type="entry name" value="PAS DOMAIN-CONTAINING SERINE_THREONINE-PROTEIN KINASE"/>
    <property type="match status" value="1"/>
</dbReference>
<feature type="compositionally biased region" description="Acidic residues" evidence="10">
    <location>
        <begin position="1351"/>
        <end position="1360"/>
    </location>
</feature>
<dbReference type="PROSITE" id="PS50011">
    <property type="entry name" value="PROTEIN_KINASE_DOM"/>
    <property type="match status" value="1"/>
</dbReference>
<keyword evidence="3" id="KW-0808">Transferase</keyword>
<dbReference type="Gene3D" id="3.30.200.20">
    <property type="entry name" value="Phosphorylase Kinase, domain 1"/>
    <property type="match status" value="1"/>
</dbReference>
<comment type="caution">
    <text evidence="13">The sequence shown here is derived from an EMBL/GenBank/DDBJ whole genome shotgun (WGS) entry which is preliminary data.</text>
</comment>
<feature type="compositionally biased region" description="Polar residues" evidence="10">
    <location>
        <begin position="696"/>
        <end position="714"/>
    </location>
</feature>
<sequence length="1377" mass="152308">MFVNFVFWDSLRSRAGERVHQQEMALKAPLSDSGQLNSCLRGGSFCAATSRIGVVLPLSDSFDLSKSFPRASKPGLRKNWAHDFCSGIDSFTGDGLNSFCFSSVAARNMQLSDLCHSRSPSNTMSLSDSCDISNSSLLRQLARGAFSRTGPSPIRNPNKALLTVDSKSAEILVANEMSCKLFGYNSQDLIGQKLSFLLRKTNQSLEEALGEEHLEATGNLVMISGKVVDAVSSDGVEIPVSVWVRRLNDEGRRCLVVMEPVERISASVTFGESGRILSCDALFANLHGYLSPEEVTGLLVTDLIPSLQIPPPCRKIPKSLRIQRATGSSRDGTTFPLSIKLNNILDLVRATEHKEHSSLLESESKFLSCFPGSERLQEQSKLSSSLEAVVPTDSTEHLKSGGHFEPKEPQSIQESRKYNVQSTVREEERWAQTVPSLGVVYSGTIWVFTAISGLLTLRSDGTIHSVNNNFALMLFGYEKAELQGKNITFLIPGFYESLCDVEESSLLLPLVEDDPSDQIECRLAEESDEPQRACSSLSSSITDACSPAGSANTLNGDHGIVNFCIPPSTEETPTGGKGKKTLNRGDFFQQDKSKTKQPGISRCYSRESVEKLKSCSPSNSKGWFSGFETYPKRLTAVMSSAAKGELQMILLCRAPPANIESPPCRNPEGHQPASALTVLCSSRIGQGDTPEKREPQTGSTRSGRLVTPQHSWNGISREEGDAKPSAGGCPVYLNGSPGTPTLDEVWPGRQTTLDLLANRYRENSSFEVVSYRSKFPVVSYPVSSLISQESSSYLNVEGESNGNLLTQAMQDLDLNGSLELVSTDLSSCSTSELLRTPSPYVVESDLEMESSEGKELPPYSAGLEEAVTTALSDLSGERQCRPLELGDQEHWTSSVPQSKDGVYLALEETSLKAENPATSTPKKQPEGQTLSTTQSEIQEGHYRGNCYHRDGSRLRVQFEIRKVELPEQQTLFCLWMVRDHLETQREAVMRMKLLLSSLNSTDFLPDVSGISLGEVIQETARGEGLRCSQDLEESQACKGEFNQKYVTISAVGKGAFGFVWRAQQRTDYEEVVVKFIRKDKILKDCWVEDPALGRVSQEIAILSRLQHHNIIKVLNVLENENFFQMVMEKHGDGLDLFEFIDRQPLLDEPLTSYIFRQLVAAVDYLRGKSILHRDIKDENIIIDTNFHIKLIDFGSAALLEPGKLFYTFCGTLEYCSPEVLMGNPYEGPELEMWSLGVALYTLLFGENPFCEVEETMEAELRPPAPVSSELQTLLSCLLHPDPQERMRLEELLQVPWLSQPINLAEYSWEEVCPARKETPLCRSVYLVEGKGSLKDSLTPRHGMYEAPTDTMDPEEDEEEGSLAALETELLKCLLSQD</sequence>
<dbReference type="Gene3D" id="3.30.450.20">
    <property type="entry name" value="PAS domain"/>
    <property type="match status" value="1"/>
</dbReference>
<feature type="compositionally biased region" description="Polar residues" evidence="10">
    <location>
        <begin position="916"/>
        <end position="935"/>
    </location>
</feature>
<dbReference type="EC" id="2.7.11.1" evidence="1"/>